<dbReference type="PATRIC" id="fig|76731.3.peg.2570"/>
<reference evidence="3 4" key="1">
    <citation type="submission" date="2015-12" db="EMBL/GenBank/DDBJ databases">
        <title>Complete genome of Roseateles depolymerans KCTC 42856.</title>
        <authorList>
            <person name="Kim K.M."/>
        </authorList>
    </citation>
    <scope>NUCLEOTIDE SEQUENCE [LARGE SCALE GENOMIC DNA]</scope>
    <source>
        <strain evidence="3 4">KCTC 42856</strain>
    </source>
</reference>
<evidence type="ECO:0000313" key="4">
    <source>
        <dbReference type="Proteomes" id="UP000060699"/>
    </source>
</evidence>
<dbReference type="InterPro" id="IPR003680">
    <property type="entry name" value="Flavodoxin_fold"/>
</dbReference>
<dbReference type="STRING" id="76731.RD2015_2512"/>
<organism evidence="3 4">
    <name type="scientific">Roseateles depolymerans</name>
    <dbReference type="NCBI Taxonomy" id="76731"/>
    <lineage>
        <taxon>Bacteria</taxon>
        <taxon>Pseudomonadati</taxon>
        <taxon>Pseudomonadota</taxon>
        <taxon>Betaproteobacteria</taxon>
        <taxon>Burkholderiales</taxon>
        <taxon>Sphaerotilaceae</taxon>
        <taxon>Roseateles</taxon>
    </lineage>
</organism>
<dbReference type="PANTHER" id="PTHR10204:SF34">
    <property type="entry name" value="NAD(P)H DEHYDROGENASE [QUINONE] 1 ISOFORM 1"/>
    <property type="match status" value="1"/>
</dbReference>
<proteinExistence type="inferred from homology"/>
<dbReference type="AlphaFoldDB" id="A0A0U3MVF2"/>
<dbReference type="SUPFAM" id="SSF52218">
    <property type="entry name" value="Flavoproteins"/>
    <property type="match status" value="1"/>
</dbReference>
<dbReference type="EMBL" id="CP013729">
    <property type="protein sequence ID" value="ALV06979.1"/>
    <property type="molecule type" value="Genomic_DNA"/>
</dbReference>
<evidence type="ECO:0000313" key="3">
    <source>
        <dbReference type="EMBL" id="ALV06979.1"/>
    </source>
</evidence>
<comment type="similarity">
    <text evidence="1">Belongs to the NAD(P)H dehydrogenase (quinone) family.</text>
</comment>
<dbReference type="KEGG" id="rdp:RD2015_2512"/>
<dbReference type="Gene3D" id="3.40.50.360">
    <property type="match status" value="1"/>
</dbReference>
<keyword evidence="4" id="KW-1185">Reference proteome</keyword>
<dbReference type="GO" id="GO:0005829">
    <property type="term" value="C:cytosol"/>
    <property type="evidence" value="ECO:0007669"/>
    <property type="project" value="TreeGrafter"/>
</dbReference>
<protein>
    <submittedName>
        <fullName evidence="3">NAD(P)H dehydrogenase (Quinone)</fullName>
    </submittedName>
</protein>
<dbReference type="InterPro" id="IPR051545">
    <property type="entry name" value="NAD(P)H_dehydrogenase_qn"/>
</dbReference>
<name>A0A0U3MVF2_9BURK</name>
<dbReference type="GO" id="GO:0003955">
    <property type="term" value="F:NAD(P)H dehydrogenase (quinone) activity"/>
    <property type="evidence" value="ECO:0007669"/>
    <property type="project" value="TreeGrafter"/>
</dbReference>
<keyword evidence="2" id="KW-0560">Oxidoreductase</keyword>
<dbReference type="Proteomes" id="UP000060699">
    <property type="component" value="Chromosome"/>
</dbReference>
<dbReference type="InterPro" id="IPR029039">
    <property type="entry name" value="Flavoprotein-like_sf"/>
</dbReference>
<sequence>MSIPTQRRTILLVHAQPEPTSLTRSMVNTARSTFEQAGHEVLESDLYGMGWKAVYDAQDFPNRVDAERLSFVQESGHAYTSGTQPADVVEEQRKLLRADLVILQFPLWWFGMPAIMKGWIDRVWAQGLAYGYQGAGNRHRYGEGGFQGRRAMLAVTTGGPAADYGPRGINGPLEDLLFPITHGVLFYPGMDVLATHAVHGVGRMGSSDIRAALDTWSSRLAHIFEESPIPYRAQNGGDFDEHRHQLRDEVQPGVVGFAAHLRDSV</sequence>
<dbReference type="Pfam" id="PF02525">
    <property type="entry name" value="Flavodoxin_2"/>
    <property type="match status" value="1"/>
</dbReference>
<dbReference type="OrthoDB" id="9798454at2"/>
<gene>
    <name evidence="3" type="ORF">RD2015_2512</name>
</gene>
<evidence type="ECO:0000256" key="1">
    <source>
        <dbReference type="ARBA" id="ARBA00006252"/>
    </source>
</evidence>
<dbReference type="PANTHER" id="PTHR10204">
    <property type="entry name" value="NAD P H OXIDOREDUCTASE-RELATED"/>
    <property type="match status" value="1"/>
</dbReference>
<accession>A0A0U3MVF2</accession>
<dbReference type="RefSeq" id="WP_058935170.1">
    <property type="nucleotide sequence ID" value="NZ_CP013729.1"/>
</dbReference>
<evidence type="ECO:0000256" key="2">
    <source>
        <dbReference type="ARBA" id="ARBA00023002"/>
    </source>
</evidence>